<evidence type="ECO:0000256" key="2">
    <source>
        <dbReference type="ARBA" id="ARBA00023015"/>
    </source>
</evidence>
<dbReference type="RefSeq" id="WP_128783097.1">
    <property type="nucleotide sequence ID" value="NZ_JAKJSG010000025.1"/>
</dbReference>
<keyword evidence="4" id="KW-0804">Transcription</keyword>
<dbReference type="PRINTS" id="PR00039">
    <property type="entry name" value="HTHLYSR"/>
</dbReference>
<reference evidence="6 7" key="1">
    <citation type="submission" date="2018-11" db="EMBL/GenBank/DDBJ databases">
        <title>Photobacterium sp. BEI247 sp. nov., a marine bacterium isolated from Yongle Blue Hole in the South China Sea.</title>
        <authorList>
            <person name="Wang X."/>
        </authorList>
    </citation>
    <scope>NUCLEOTIDE SEQUENCE [LARGE SCALE GENOMIC DNA]</scope>
    <source>
        <strain evidence="7">BEI247</strain>
    </source>
</reference>
<dbReference type="PROSITE" id="PS50931">
    <property type="entry name" value="HTH_LYSR"/>
    <property type="match status" value="1"/>
</dbReference>
<dbReference type="CDD" id="cd08422">
    <property type="entry name" value="PBP2_CrgA_like"/>
    <property type="match status" value="1"/>
</dbReference>
<dbReference type="Pfam" id="PF00126">
    <property type="entry name" value="HTH_1"/>
    <property type="match status" value="1"/>
</dbReference>
<dbReference type="EMBL" id="RJLM01000002">
    <property type="protein sequence ID" value="RWX56445.1"/>
    <property type="molecule type" value="Genomic_DNA"/>
</dbReference>
<dbReference type="InterPro" id="IPR036390">
    <property type="entry name" value="WH_DNA-bd_sf"/>
</dbReference>
<dbReference type="InterPro" id="IPR005119">
    <property type="entry name" value="LysR_subst-bd"/>
</dbReference>
<dbReference type="InterPro" id="IPR000847">
    <property type="entry name" value="LysR_HTH_N"/>
</dbReference>
<evidence type="ECO:0000259" key="5">
    <source>
        <dbReference type="PROSITE" id="PS50931"/>
    </source>
</evidence>
<comment type="caution">
    <text evidence="6">The sequence shown here is derived from an EMBL/GenBank/DDBJ whole genome shotgun (WGS) entry which is preliminary data.</text>
</comment>
<dbReference type="GO" id="GO:0043565">
    <property type="term" value="F:sequence-specific DNA binding"/>
    <property type="evidence" value="ECO:0007669"/>
    <property type="project" value="TreeGrafter"/>
</dbReference>
<evidence type="ECO:0000256" key="1">
    <source>
        <dbReference type="ARBA" id="ARBA00009437"/>
    </source>
</evidence>
<evidence type="ECO:0000313" key="7">
    <source>
        <dbReference type="Proteomes" id="UP000287563"/>
    </source>
</evidence>
<gene>
    <name evidence="6" type="ORF">EDI28_06850</name>
</gene>
<proteinExistence type="inferred from homology"/>
<evidence type="ECO:0000256" key="3">
    <source>
        <dbReference type="ARBA" id="ARBA00023125"/>
    </source>
</evidence>
<evidence type="ECO:0000256" key="4">
    <source>
        <dbReference type="ARBA" id="ARBA00023163"/>
    </source>
</evidence>
<dbReference type="FunFam" id="1.10.10.10:FF:000001">
    <property type="entry name" value="LysR family transcriptional regulator"/>
    <property type="match status" value="1"/>
</dbReference>
<dbReference type="InterPro" id="IPR058163">
    <property type="entry name" value="LysR-type_TF_proteobact-type"/>
</dbReference>
<dbReference type="InterPro" id="IPR036388">
    <property type="entry name" value="WH-like_DNA-bd_sf"/>
</dbReference>
<dbReference type="Proteomes" id="UP000287563">
    <property type="component" value="Unassembled WGS sequence"/>
</dbReference>
<dbReference type="SUPFAM" id="SSF53850">
    <property type="entry name" value="Periplasmic binding protein-like II"/>
    <property type="match status" value="1"/>
</dbReference>
<evidence type="ECO:0000313" key="6">
    <source>
        <dbReference type="EMBL" id="RWX56445.1"/>
    </source>
</evidence>
<sequence>MDLNTIAIFSQVVECGSFTQAAEALDLTKSTVSRKVAELEQHLGVRLITRSTRSLTLTPEGETFYQSCMQMLEIMGQAELEVTANQDLIRGRLNVVMPVEVGQQVFGPYINEFLKLYPNVTVHLELTNREVDIIGEGIDLYTQVGEVSDSSMVARTFYSSKRVMAASPYYLAQNGQIISPDDLKAPHYQVKIYNKAVKLPNWHLMQADNEVSIDLPYRLRVNTITASLMACLDGLGIALLPEFLCREHFASGKLVHLLPDWEMPEAPISFVYPQRKLLPKRLRVFIDYLIERFEQRDTTNMMRDKPE</sequence>
<feature type="domain" description="HTH lysR-type" evidence="5">
    <location>
        <begin position="1"/>
        <end position="58"/>
    </location>
</feature>
<dbReference type="Gene3D" id="3.40.190.290">
    <property type="match status" value="1"/>
</dbReference>
<keyword evidence="2" id="KW-0805">Transcription regulation</keyword>
<organism evidence="6 7">
    <name type="scientific">Photobacterium chitinilyticum</name>
    <dbReference type="NCBI Taxonomy" id="2485123"/>
    <lineage>
        <taxon>Bacteria</taxon>
        <taxon>Pseudomonadati</taxon>
        <taxon>Pseudomonadota</taxon>
        <taxon>Gammaproteobacteria</taxon>
        <taxon>Vibrionales</taxon>
        <taxon>Vibrionaceae</taxon>
        <taxon>Photobacterium</taxon>
    </lineage>
</organism>
<accession>A0A444JTS8</accession>
<name>A0A444JTS8_9GAMM</name>
<keyword evidence="7" id="KW-1185">Reference proteome</keyword>
<keyword evidence="3" id="KW-0238">DNA-binding</keyword>
<dbReference type="Pfam" id="PF03466">
    <property type="entry name" value="LysR_substrate"/>
    <property type="match status" value="1"/>
</dbReference>
<dbReference type="OrthoDB" id="9786526at2"/>
<dbReference type="GO" id="GO:0006351">
    <property type="term" value="P:DNA-templated transcription"/>
    <property type="evidence" value="ECO:0007669"/>
    <property type="project" value="TreeGrafter"/>
</dbReference>
<protein>
    <submittedName>
        <fullName evidence="6">LysR family transcriptional regulator</fullName>
    </submittedName>
</protein>
<dbReference type="PANTHER" id="PTHR30537">
    <property type="entry name" value="HTH-TYPE TRANSCRIPTIONAL REGULATOR"/>
    <property type="match status" value="1"/>
</dbReference>
<dbReference type="AlphaFoldDB" id="A0A444JTS8"/>
<dbReference type="SUPFAM" id="SSF46785">
    <property type="entry name" value="Winged helix' DNA-binding domain"/>
    <property type="match status" value="1"/>
</dbReference>
<comment type="similarity">
    <text evidence="1">Belongs to the LysR transcriptional regulatory family.</text>
</comment>
<dbReference type="GO" id="GO:0003700">
    <property type="term" value="F:DNA-binding transcription factor activity"/>
    <property type="evidence" value="ECO:0007669"/>
    <property type="project" value="InterPro"/>
</dbReference>
<dbReference type="Gene3D" id="1.10.10.10">
    <property type="entry name" value="Winged helix-like DNA-binding domain superfamily/Winged helix DNA-binding domain"/>
    <property type="match status" value="1"/>
</dbReference>
<dbReference type="PANTHER" id="PTHR30537:SF68">
    <property type="entry name" value="TRANSCRIPTIONAL REGULATOR-RELATED"/>
    <property type="match status" value="1"/>
</dbReference>